<dbReference type="SMART" id="SM00028">
    <property type="entry name" value="TPR"/>
    <property type="match status" value="3"/>
</dbReference>
<evidence type="ECO:0000313" key="1">
    <source>
        <dbReference type="EMBL" id="MFC5650773.1"/>
    </source>
</evidence>
<proteinExistence type="predicted"/>
<dbReference type="Proteomes" id="UP001596047">
    <property type="component" value="Unassembled WGS sequence"/>
</dbReference>
<gene>
    <name evidence="1" type="ORF">ACFPYJ_16990</name>
</gene>
<comment type="caution">
    <text evidence="1">The sequence shown here is derived from an EMBL/GenBank/DDBJ whole genome shotgun (WGS) entry which is preliminary data.</text>
</comment>
<evidence type="ECO:0000313" key="2">
    <source>
        <dbReference type="Proteomes" id="UP001596047"/>
    </source>
</evidence>
<dbReference type="InterPro" id="IPR019734">
    <property type="entry name" value="TPR_rpt"/>
</dbReference>
<protein>
    <submittedName>
        <fullName evidence="1">Tetratricopeptide repeat protein</fullName>
    </submittedName>
</protein>
<name>A0ABW0VY24_9BACL</name>
<keyword evidence="2" id="KW-1185">Reference proteome</keyword>
<dbReference type="RefSeq" id="WP_379189354.1">
    <property type="nucleotide sequence ID" value="NZ_JBHSOW010000063.1"/>
</dbReference>
<sequence>MSLTILFHHKREGGMQKMFKHVFASMKEKLNEIMIHYPHANEDQKKLHDEQLSMLRQFSDTFIEEWLQFEEIMADFRELQLSPSLSSSNLKAEPPDISGIATNQAAAAGEVEQMPEALLNSLSSGCTNDPGTAGGNHECAGESEADYEQLQTMLKGQGYFKLFMFREAAKHFQEAVRRWPDDNKARLFLAMTYMHVQEWNEAQRHFQLLVEVTDDSRWRALGLNALGCIQAVRMNLEQAATYFQKAHEADPDFADPLSNMKSCQQQTGHLSLFFGSGLL</sequence>
<organism evidence="1 2">
    <name type="scientific">Paenibacillus solisilvae</name>
    <dbReference type="NCBI Taxonomy" id="2486751"/>
    <lineage>
        <taxon>Bacteria</taxon>
        <taxon>Bacillati</taxon>
        <taxon>Bacillota</taxon>
        <taxon>Bacilli</taxon>
        <taxon>Bacillales</taxon>
        <taxon>Paenibacillaceae</taxon>
        <taxon>Paenibacillus</taxon>
    </lineage>
</organism>
<accession>A0ABW0VY24</accession>
<dbReference type="SUPFAM" id="SSF48452">
    <property type="entry name" value="TPR-like"/>
    <property type="match status" value="1"/>
</dbReference>
<dbReference type="Pfam" id="PF14559">
    <property type="entry name" value="TPR_19"/>
    <property type="match status" value="1"/>
</dbReference>
<dbReference type="EMBL" id="JBHSOW010000063">
    <property type="protein sequence ID" value="MFC5650773.1"/>
    <property type="molecule type" value="Genomic_DNA"/>
</dbReference>
<dbReference type="Gene3D" id="1.25.40.10">
    <property type="entry name" value="Tetratricopeptide repeat domain"/>
    <property type="match status" value="1"/>
</dbReference>
<reference evidence="2" key="1">
    <citation type="journal article" date="2019" name="Int. J. Syst. Evol. Microbiol.">
        <title>The Global Catalogue of Microorganisms (GCM) 10K type strain sequencing project: providing services to taxonomists for standard genome sequencing and annotation.</title>
        <authorList>
            <consortium name="The Broad Institute Genomics Platform"/>
            <consortium name="The Broad Institute Genome Sequencing Center for Infectious Disease"/>
            <person name="Wu L."/>
            <person name="Ma J."/>
        </authorList>
    </citation>
    <scope>NUCLEOTIDE SEQUENCE [LARGE SCALE GENOMIC DNA]</scope>
    <source>
        <strain evidence="2">CGMCC 1.3240</strain>
    </source>
</reference>
<dbReference type="InterPro" id="IPR011990">
    <property type="entry name" value="TPR-like_helical_dom_sf"/>
</dbReference>